<dbReference type="InterPro" id="IPR029058">
    <property type="entry name" value="AB_hydrolase_fold"/>
</dbReference>
<dbReference type="InterPro" id="IPR000073">
    <property type="entry name" value="AB_hydrolase_1"/>
</dbReference>
<gene>
    <name evidence="3" type="ORF">N868_14005</name>
</gene>
<evidence type="ECO:0000313" key="4">
    <source>
        <dbReference type="Proteomes" id="UP000029839"/>
    </source>
</evidence>
<name>A0A0A0BU70_9CELL</name>
<evidence type="ECO:0000259" key="2">
    <source>
        <dbReference type="Pfam" id="PF00561"/>
    </source>
</evidence>
<feature type="transmembrane region" description="Helical" evidence="1">
    <location>
        <begin position="6"/>
        <end position="25"/>
    </location>
</feature>
<organism evidence="3 4">
    <name type="scientific">Cellulomonas carbonis T26</name>
    <dbReference type="NCBI Taxonomy" id="947969"/>
    <lineage>
        <taxon>Bacteria</taxon>
        <taxon>Bacillati</taxon>
        <taxon>Actinomycetota</taxon>
        <taxon>Actinomycetes</taxon>
        <taxon>Micrococcales</taxon>
        <taxon>Cellulomonadaceae</taxon>
        <taxon>Cellulomonas</taxon>
    </lineage>
</organism>
<sequence length="278" mass="28294">MTRGRTVAVGALVAVVALAGVVWFGQRSLMYVPDRSVPPRAADVLPGLRDVVVVTDDGMDLGVWYAPADDGCGATVLVAPGNGGNRGGRVGLVQAVRSTGAGVLLLDYRGYGGNPGTPSAAGLALDVRAARDWLLDQGVPTDGLVYLGESIGTGVVTELAVEHPPAALVLRSPMTSFPAVVDALYGVPLGWVVRDRYPVERQVREVGSPVAVVLGTADTLVPPGQSRAVADAAREAGLTVVVREVEGAGHDDGGLAHGDALVGALRDVVREAGIAGCG</sequence>
<reference evidence="3 4" key="1">
    <citation type="submission" date="2013-08" db="EMBL/GenBank/DDBJ databases">
        <title>Genome sequencing of Cellulomonas carbonis T26.</title>
        <authorList>
            <person name="Chen F."/>
            <person name="Li Y."/>
            <person name="Wang G."/>
        </authorList>
    </citation>
    <scope>NUCLEOTIDE SEQUENCE [LARGE SCALE GENOMIC DNA]</scope>
    <source>
        <strain evidence="3 4">T26</strain>
    </source>
</reference>
<dbReference type="AlphaFoldDB" id="A0A0A0BU70"/>
<keyword evidence="4" id="KW-1185">Reference proteome</keyword>
<dbReference type="SUPFAM" id="SSF53474">
    <property type="entry name" value="alpha/beta-Hydrolases"/>
    <property type="match status" value="1"/>
</dbReference>
<keyword evidence="1" id="KW-0472">Membrane</keyword>
<accession>A0A0A0BU70</accession>
<dbReference type="Pfam" id="PF00561">
    <property type="entry name" value="Abhydrolase_1"/>
    <property type="match status" value="1"/>
</dbReference>
<feature type="domain" description="AB hydrolase-1" evidence="2">
    <location>
        <begin position="75"/>
        <end position="179"/>
    </location>
</feature>
<keyword evidence="1" id="KW-0812">Transmembrane</keyword>
<dbReference type="RefSeq" id="WP_043606560.1">
    <property type="nucleotide sequence ID" value="NZ_AXCY01000042.1"/>
</dbReference>
<dbReference type="GO" id="GO:0003824">
    <property type="term" value="F:catalytic activity"/>
    <property type="evidence" value="ECO:0007669"/>
    <property type="project" value="UniProtKB-ARBA"/>
</dbReference>
<keyword evidence="1" id="KW-1133">Transmembrane helix</keyword>
<dbReference type="PANTHER" id="PTHR12277">
    <property type="entry name" value="ALPHA/BETA HYDROLASE DOMAIN-CONTAINING PROTEIN"/>
    <property type="match status" value="1"/>
</dbReference>
<evidence type="ECO:0000313" key="3">
    <source>
        <dbReference type="EMBL" id="KGM10674.1"/>
    </source>
</evidence>
<comment type="caution">
    <text evidence="3">The sequence shown here is derived from an EMBL/GenBank/DDBJ whole genome shotgun (WGS) entry which is preliminary data.</text>
</comment>
<dbReference type="Proteomes" id="UP000029839">
    <property type="component" value="Unassembled WGS sequence"/>
</dbReference>
<dbReference type="PANTHER" id="PTHR12277:SF79">
    <property type="entry name" value="XAA-PRO DIPEPTIDYL-PEPTIDASE-RELATED"/>
    <property type="match status" value="1"/>
</dbReference>
<dbReference type="Gene3D" id="3.40.50.1820">
    <property type="entry name" value="alpha/beta hydrolase"/>
    <property type="match status" value="1"/>
</dbReference>
<reference evidence="3 4" key="2">
    <citation type="journal article" date="2015" name="Stand. Genomic Sci.">
        <title>Draft genome sequence of Cellulomonas carbonis T26(T) and comparative analysis of six Cellulomonas genomes.</title>
        <authorList>
            <person name="Zhuang W."/>
            <person name="Zhang S."/>
            <person name="Xia X."/>
            <person name="Wang G."/>
        </authorList>
    </citation>
    <scope>NUCLEOTIDE SEQUENCE [LARGE SCALE GENOMIC DNA]</scope>
    <source>
        <strain evidence="3 4">T26</strain>
    </source>
</reference>
<proteinExistence type="predicted"/>
<evidence type="ECO:0000256" key="1">
    <source>
        <dbReference type="SAM" id="Phobius"/>
    </source>
</evidence>
<protein>
    <recommendedName>
        <fullName evidence="2">AB hydrolase-1 domain-containing protein</fullName>
    </recommendedName>
</protein>
<dbReference type="EMBL" id="AXCY01000042">
    <property type="protein sequence ID" value="KGM10674.1"/>
    <property type="molecule type" value="Genomic_DNA"/>
</dbReference>